<feature type="region of interest" description="Disordered" evidence="1">
    <location>
        <begin position="490"/>
        <end position="513"/>
    </location>
</feature>
<feature type="region of interest" description="Disordered" evidence="1">
    <location>
        <begin position="691"/>
        <end position="717"/>
    </location>
</feature>
<feature type="compositionally biased region" description="Basic residues" evidence="1">
    <location>
        <begin position="640"/>
        <end position="651"/>
    </location>
</feature>
<feature type="region of interest" description="Disordered" evidence="1">
    <location>
        <begin position="748"/>
        <end position="817"/>
    </location>
</feature>
<feature type="compositionally biased region" description="Polar residues" evidence="1">
    <location>
        <begin position="74"/>
        <end position="91"/>
    </location>
</feature>
<feature type="compositionally biased region" description="Basic and acidic residues" evidence="1">
    <location>
        <begin position="1"/>
        <end position="13"/>
    </location>
</feature>
<feature type="region of interest" description="Disordered" evidence="1">
    <location>
        <begin position="73"/>
        <end position="146"/>
    </location>
</feature>
<organism evidence="2 3">
    <name type="scientific">Candidula unifasciata</name>
    <dbReference type="NCBI Taxonomy" id="100452"/>
    <lineage>
        <taxon>Eukaryota</taxon>
        <taxon>Metazoa</taxon>
        <taxon>Spiralia</taxon>
        <taxon>Lophotrochozoa</taxon>
        <taxon>Mollusca</taxon>
        <taxon>Gastropoda</taxon>
        <taxon>Heterobranchia</taxon>
        <taxon>Euthyneura</taxon>
        <taxon>Panpulmonata</taxon>
        <taxon>Eupulmonata</taxon>
        <taxon>Stylommatophora</taxon>
        <taxon>Helicina</taxon>
        <taxon>Helicoidea</taxon>
        <taxon>Geomitridae</taxon>
        <taxon>Candidula</taxon>
    </lineage>
</organism>
<name>A0A8S3Z4M5_9EUPU</name>
<feature type="compositionally biased region" description="Basic and acidic residues" evidence="1">
    <location>
        <begin position="792"/>
        <end position="801"/>
    </location>
</feature>
<feature type="compositionally biased region" description="Basic residues" evidence="1">
    <location>
        <begin position="765"/>
        <end position="785"/>
    </location>
</feature>
<feature type="compositionally biased region" description="Basic and acidic residues" evidence="1">
    <location>
        <begin position="27"/>
        <end position="36"/>
    </location>
</feature>
<proteinExistence type="predicted"/>
<dbReference type="Proteomes" id="UP000678393">
    <property type="component" value="Unassembled WGS sequence"/>
</dbReference>
<protein>
    <submittedName>
        <fullName evidence="2">Uncharacterized protein</fullName>
    </submittedName>
</protein>
<dbReference type="AlphaFoldDB" id="A0A8S3Z4M5"/>
<evidence type="ECO:0000313" key="2">
    <source>
        <dbReference type="EMBL" id="CAG5124453.1"/>
    </source>
</evidence>
<feature type="region of interest" description="Disordered" evidence="1">
    <location>
        <begin position="1"/>
        <end position="58"/>
    </location>
</feature>
<reference evidence="2" key="1">
    <citation type="submission" date="2021-04" db="EMBL/GenBank/DDBJ databases">
        <authorList>
            <consortium name="Molecular Ecology Group"/>
        </authorList>
    </citation>
    <scope>NUCLEOTIDE SEQUENCE</scope>
</reference>
<comment type="caution">
    <text evidence="2">The sequence shown here is derived from an EMBL/GenBank/DDBJ whole genome shotgun (WGS) entry which is preliminary data.</text>
</comment>
<keyword evidence="3" id="KW-1185">Reference proteome</keyword>
<feature type="compositionally biased region" description="Low complexity" evidence="1">
    <location>
        <begin position="37"/>
        <end position="46"/>
    </location>
</feature>
<evidence type="ECO:0000256" key="1">
    <source>
        <dbReference type="SAM" id="MobiDB-lite"/>
    </source>
</evidence>
<feature type="region of interest" description="Disordered" evidence="1">
    <location>
        <begin position="631"/>
        <end position="651"/>
    </location>
</feature>
<feature type="region of interest" description="Disordered" evidence="1">
    <location>
        <begin position="249"/>
        <end position="273"/>
    </location>
</feature>
<sequence>MDHSSGKETKDFPKGTGPKTKLPSIHKSVEHWRTESSRSALASTSGSEKRSHETLFPQIENYKNRLNSFGMGMCTNNNAKTNSSEQKQSSDALFRERPSSAKAKKREHNVAASSSEQSDSTDSKSQPAPSMRTQEQVNAVTVSTEQTQSIASRSFLKLAGGTSTKVEVNVIDSSEDSQSTETPRSRLVSAIDNKNLLNPQMDLLQPNQSTGSPRSRRVSIIDKGNVFYLSTDSSDDSLSTGLPRSKSVSVVDKGIVSRPKTGSSKPDKGTVARSSRLVSIMDKGNVVSHKTGSLEEVQRKEALQISKPSSTKDAKSNLSVYDAYLVDDSIKSVKLRKFKKRSTMTLLSPTPADIEDAISRHGPYEGDLPVIRTEQNVDDDHEALRSRMSLGGVMSVIDQVSFEELGFDPDELVRTDPTVAKAVCELLTEYTDEDAESLKIITLALCDDKLSNKEVLEVIEENVKGRIEDNKTVYFAVAFFISKTQDPTRIQSSNSALTDENEDSPGSSQTQMRSNRSVSFLMNVLDKYMLLAQRAASMMSSEATSDASFMQHRQSFQVIAAAATRMSFLDKGRRQSDASSFDFHTPSGWFFDEVDVDNEIVETIRKSLPALMAIVEKEILATSQNAHSWSDKKGQIQAKKAAKKSSKRLKTPRTGNVLLSEGAKLTPRLTFEGNKNAPAALKIQGAIKVQKAKEGGSRQRTTKKLRNQQEKKNFSGWDLAPGLAPHWLNSLPRETDLIVPLLQNIQQHVRDGSPGSEPGLDRASRARKQSMFKSRSRKSQSKSVKKPPVPDPRGESTEDKMSGSPTATGGPNPEDVEAHLGYDLKLQSPKDLGMVSELQQDLDKREALPAPSPAALVLPTIRSRHPGPPPYTVDRNPKESALNYLCKHEIFELFADLISHLVLTTPSNPLDTLIDRVHQMNCLQGSKKQCPTNPVP</sequence>
<gene>
    <name evidence="2" type="ORF">CUNI_LOCUS10011</name>
</gene>
<accession>A0A8S3Z4M5</accession>
<feature type="compositionally biased region" description="Low complexity" evidence="1">
    <location>
        <begin position="113"/>
        <end position="126"/>
    </location>
</feature>
<evidence type="ECO:0000313" key="3">
    <source>
        <dbReference type="Proteomes" id="UP000678393"/>
    </source>
</evidence>
<dbReference type="EMBL" id="CAJHNH020001779">
    <property type="protein sequence ID" value="CAG5124453.1"/>
    <property type="molecule type" value="Genomic_DNA"/>
</dbReference>
<feature type="compositionally biased region" description="Polar residues" evidence="1">
    <location>
        <begin position="127"/>
        <end position="146"/>
    </location>
</feature>